<keyword evidence="7" id="KW-0963">Cytoplasm</keyword>
<reference evidence="9 10" key="1">
    <citation type="submission" date="2024-09" db="EMBL/GenBank/DDBJ databases">
        <authorList>
            <person name="Sun Q."/>
            <person name="Mori K."/>
        </authorList>
    </citation>
    <scope>NUCLEOTIDE SEQUENCE [LARGE SCALE GENOMIC DNA]</scope>
    <source>
        <strain evidence="9 10">NCAIM B.02340</strain>
    </source>
</reference>
<dbReference type="EMBL" id="JBHLTW010000003">
    <property type="protein sequence ID" value="MFC0594846.1"/>
    <property type="molecule type" value="Genomic_DNA"/>
</dbReference>
<dbReference type="PANTHER" id="PTHR11469:SF1">
    <property type="entry name" value="GLUCOSE-6-PHOSPHATE ISOMERASE"/>
    <property type="match status" value="1"/>
</dbReference>
<dbReference type="Gene3D" id="3.40.50.10490">
    <property type="entry name" value="Glucose-6-phosphate isomerase like protein, domain 1"/>
    <property type="match status" value="2"/>
</dbReference>
<feature type="active site" evidence="7">
    <location>
        <position position="406"/>
    </location>
</feature>
<keyword evidence="4 7" id="KW-0324">Glycolysis</keyword>
<evidence type="ECO:0000256" key="5">
    <source>
        <dbReference type="ARBA" id="ARBA00023235"/>
    </source>
</evidence>
<dbReference type="Proteomes" id="UP001589830">
    <property type="component" value="Unassembled WGS sequence"/>
</dbReference>
<comment type="similarity">
    <text evidence="2 7 8">Belongs to the GPI family.</text>
</comment>
<dbReference type="HAMAP" id="MF_00473">
    <property type="entry name" value="G6P_isomerase"/>
    <property type="match status" value="1"/>
</dbReference>
<evidence type="ECO:0000256" key="6">
    <source>
        <dbReference type="ARBA" id="ARBA00029321"/>
    </source>
</evidence>
<name>A0ABV6PYB9_9DEIN</name>
<organism evidence="9 10">
    <name type="scientific">Thermus composti</name>
    <dbReference type="NCBI Taxonomy" id="532059"/>
    <lineage>
        <taxon>Bacteria</taxon>
        <taxon>Thermotogati</taxon>
        <taxon>Deinococcota</taxon>
        <taxon>Deinococci</taxon>
        <taxon>Thermales</taxon>
        <taxon>Thermaceae</taxon>
        <taxon>Thermus</taxon>
    </lineage>
</organism>
<dbReference type="EC" id="5.3.1.9" evidence="7"/>
<protein>
    <recommendedName>
        <fullName evidence="7">Glucose-6-phosphate isomerase</fullName>
        <shortName evidence="7">GPI</shortName>
        <ecNumber evidence="7">5.3.1.9</ecNumber>
    </recommendedName>
    <alternativeName>
        <fullName evidence="7">Phosphoglucose isomerase</fullName>
        <shortName evidence="7">PGI</shortName>
    </alternativeName>
    <alternativeName>
        <fullName evidence="7">Phosphohexose isomerase</fullName>
        <shortName evidence="7">PHI</shortName>
    </alternativeName>
</protein>
<feature type="active site" description="Proton donor" evidence="7">
    <location>
        <position position="267"/>
    </location>
</feature>
<comment type="catalytic activity">
    <reaction evidence="6 7 8">
        <text>alpha-D-glucose 6-phosphate = beta-D-fructose 6-phosphate</text>
        <dbReference type="Rhea" id="RHEA:11816"/>
        <dbReference type="ChEBI" id="CHEBI:57634"/>
        <dbReference type="ChEBI" id="CHEBI:58225"/>
        <dbReference type="EC" id="5.3.1.9"/>
    </reaction>
</comment>
<dbReference type="InterPro" id="IPR035476">
    <property type="entry name" value="SIS_PGI_1"/>
</dbReference>
<evidence type="ECO:0000256" key="8">
    <source>
        <dbReference type="RuleBase" id="RU000612"/>
    </source>
</evidence>
<proteinExistence type="inferred from homology"/>
<dbReference type="PROSITE" id="PS51463">
    <property type="entry name" value="P_GLUCOSE_ISOMERASE_3"/>
    <property type="match status" value="1"/>
</dbReference>
<evidence type="ECO:0000256" key="4">
    <source>
        <dbReference type="ARBA" id="ARBA00023152"/>
    </source>
</evidence>
<keyword evidence="10" id="KW-1185">Reference proteome</keyword>
<keyword evidence="3 7" id="KW-0312">Gluconeogenesis</keyword>
<evidence type="ECO:0000256" key="1">
    <source>
        <dbReference type="ARBA" id="ARBA00004926"/>
    </source>
</evidence>
<feature type="active site" evidence="7">
    <location>
        <position position="293"/>
    </location>
</feature>
<evidence type="ECO:0000256" key="7">
    <source>
        <dbReference type="HAMAP-Rule" id="MF_00473"/>
    </source>
</evidence>
<gene>
    <name evidence="7 9" type="primary">pgi</name>
    <name evidence="9" type="ORF">ACFFFP_01385</name>
</gene>
<dbReference type="CDD" id="cd05015">
    <property type="entry name" value="SIS_PGI_1"/>
    <property type="match status" value="1"/>
</dbReference>
<comment type="pathway">
    <text evidence="1 7 8">Carbohydrate degradation; glycolysis; D-glyceraldehyde 3-phosphate and glycerone phosphate from D-glucose: step 2/4.</text>
</comment>
<keyword evidence="5 7" id="KW-0413">Isomerase</keyword>
<accession>A0ABV6PYB9</accession>
<sequence>MLRLDTRFLPGFPETLKAHAEALKAAQEALLAKRRDPQNMLGWIDLPEDTETLREIRRFREANPWVEDFVHIGIGGSSLGAMALEAAFRQSGVRFHYVDHVEPEPILALLRTLDPRKTLVHAASKSGSTAETLAGLLVFLDWLKAHLGEGWRRHLVLTTDPKKGPLRAFAEREGIRAFAIPENVGGRFSVLSPVGLLPLAFADADLEALLMGARKANEQALSPLEANLPLKTAFLHHLHRHLPVHVFMVYSERLKHLPAWFVQLHDESLGKVDREGRRVGTTALPALGPKDQHAQVQLFREGPLDKLLTLVVPEAPTEDLLLPEVEGLEEAEYLFGKGMFQLLKAEAEATYRALAEAGQKVYALYLSEVSPYAVGWLLQHLMWQTAFLGELWGVNAFDQPGVELGKRLTFALLGRPGYEGLADGSMEKQM</sequence>
<evidence type="ECO:0000256" key="3">
    <source>
        <dbReference type="ARBA" id="ARBA00022432"/>
    </source>
</evidence>
<comment type="pathway">
    <text evidence="7">Carbohydrate biosynthesis; gluconeogenesis.</text>
</comment>
<dbReference type="PANTHER" id="PTHR11469">
    <property type="entry name" value="GLUCOSE-6-PHOSPHATE ISOMERASE"/>
    <property type="match status" value="1"/>
</dbReference>
<evidence type="ECO:0000313" key="10">
    <source>
        <dbReference type="Proteomes" id="UP001589830"/>
    </source>
</evidence>
<dbReference type="GO" id="GO:0004347">
    <property type="term" value="F:glucose-6-phosphate isomerase activity"/>
    <property type="evidence" value="ECO:0007669"/>
    <property type="project" value="UniProtKB-EC"/>
</dbReference>
<dbReference type="RefSeq" id="WP_188845615.1">
    <property type="nucleotide sequence ID" value="NZ_BMPJ01000002.1"/>
</dbReference>
<comment type="caution">
    <text evidence="9">The sequence shown here is derived from an EMBL/GenBank/DDBJ whole genome shotgun (WGS) entry which is preliminary data.</text>
</comment>
<dbReference type="PROSITE" id="PS00765">
    <property type="entry name" value="P_GLUCOSE_ISOMERASE_1"/>
    <property type="match status" value="1"/>
</dbReference>
<dbReference type="Pfam" id="PF00342">
    <property type="entry name" value="PGI"/>
    <property type="match status" value="1"/>
</dbReference>
<dbReference type="InterPro" id="IPR035482">
    <property type="entry name" value="SIS_PGI_2"/>
</dbReference>
<dbReference type="SUPFAM" id="SSF53697">
    <property type="entry name" value="SIS domain"/>
    <property type="match status" value="1"/>
</dbReference>
<dbReference type="PRINTS" id="PR00662">
    <property type="entry name" value="G6PISOMERASE"/>
</dbReference>
<dbReference type="InterPro" id="IPR018189">
    <property type="entry name" value="Phosphoglucose_isomerase_CS"/>
</dbReference>
<comment type="subcellular location">
    <subcellularLocation>
        <location evidence="7">Cytoplasm</location>
    </subcellularLocation>
</comment>
<comment type="function">
    <text evidence="7">Catalyzes the reversible isomerization of glucose-6-phosphate to fructose-6-phosphate.</text>
</comment>
<dbReference type="InterPro" id="IPR046348">
    <property type="entry name" value="SIS_dom_sf"/>
</dbReference>
<dbReference type="CDD" id="cd05016">
    <property type="entry name" value="SIS_PGI_2"/>
    <property type="match status" value="1"/>
</dbReference>
<evidence type="ECO:0000256" key="2">
    <source>
        <dbReference type="ARBA" id="ARBA00006604"/>
    </source>
</evidence>
<dbReference type="InterPro" id="IPR001672">
    <property type="entry name" value="G6P_Isomerase"/>
</dbReference>
<dbReference type="PROSITE" id="PS00174">
    <property type="entry name" value="P_GLUCOSE_ISOMERASE_2"/>
    <property type="match status" value="1"/>
</dbReference>
<evidence type="ECO:0000313" key="9">
    <source>
        <dbReference type="EMBL" id="MFC0594846.1"/>
    </source>
</evidence>